<evidence type="ECO:0000256" key="1">
    <source>
        <dbReference type="ARBA" id="ARBA00001932"/>
    </source>
</evidence>
<gene>
    <name evidence="9" type="ORF">ENM15_02400</name>
</gene>
<evidence type="ECO:0000313" key="9">
    <source>
        <dbReference type="EMBL" id="HHQ15654.1"/>
    </source>
</evidence>
<feature type="binding site" evidence="5">
    <location>
        <position position="210"/>
    </location>
    <ligand>
        <name>FAD</name>
        <dbReference type="ChEBI" id="CHEBI:57692"/>
    </ligand>
</feature>
<feature type="site" description="Electron transfer via tryptophanyl radical" evidence="6">
    <location>
        <position position="340"/>
    </location>
</feature>
<dbReference type="GO" id="GO:0003677">
    <property type="term" value="F:DNA binding"/>
    <property type="evidence" value="ECO:0007669"/>
    <property type="project" value="TreeGrafter"/>
</dbReference>
<evidence type="ECO:0000256" key="5">
    <source>
        <dbReference type="PIRSR" id="PIRSR602081-1"/>
    </source>
</evidence>
<dbReference type="Gene3D" id="3.40.50.620">
    <property type="entry name" value="HUPs"/>
    <property type="match status" value="1"/>
</dbReference>
<dbReference type="PRINTS" id="PR00147">
    <property type="entry name" value="DNAPHOTLYASE"/>
</dbReference>
<dbReference type="GO" id="GO:0006950">
    <property type="term" value="P:response to stress"/>
    <property type="evidence" value="ECO:0007669"/>
    <property type="project" value="UniProtKB-ARBA"/>
</dbReference>
<feature type="binding site" evidence="5">
    <location>
        <position position="253"/>
    </location>
    <ligand>
        <name>FAD</name>
        <dbReference type="ChEBI" id="CHEBI:57692"/>
    </ligand>
</feature>
<dbReference type="Gene3D" id="1.25.40.80">
    <property type="match status" value="1"/>
</dbReference>
<sequence>MPRYDKVIFWFKEDLRIEDNQALYEAVLNSKEIIPVFIFVPSLIDRFGRRPDRLGFMVSALRVLETRIKKKGGQLYTFYGESREIFPEILKISKAQAIFTNKALSFSGEKIEEEVQKICSSFGIQFYTYMGNYLCDIRQLTYRKLFAPFFKEWTKNLDLKSYPTPDHLNTPYLPFPTLEKILPMLKYKENSFFPLDMGFTRLKDFNFRDYEKIRNRLDLDGTSKLSPYIRFGVISLRVILKRAVEEAGLNSQFIKELSWREFWYHIKHNFPELKNLEFQEKRRKLPWKFDEKLFKAFISGQTGYPIVDAAIRQLKLECYMHNRARMIVASFLTKDLLIDWRVGEKFFREHLLDYDEVVNTGNWQWVASVGPDPKPLRIFNPILQAQKFDPEAKYIKKYLPELKKLPPYMLHNPLKYKLPYHRPIVNHYERVEIAKEFFS</sequence>
<dbReference type="PROSITE" id="PS00691">
    <property type="entry name" value="DNA_PHOTOLYASES_1_2"/>
    <property type="match status" value="1"/>
</dbReference>
<comment type="similarity">
    <text evidence="7">Belongs to the DNA photolyase family.</text>
</comment>
<dbReference type="EMBL" id="DRWR01000042">
    <property type="protein sequence ID" value="HHQ15654.1"/>
    <property type="molecule type" value="Genomic_DNA"/>
</dbReference>
<name>A0A7V5XFT0_9BACT</name>
<dbReference type="GO" id="GO:0003904">
    <property type="term" value="F:deoxyribodipyrimidine photo-lyase activity"/>
    <property type="evidence" value="ECO:0007669"/>
    <property type="project" value="TreeGrafter"/>
</dbReference>
<dbReference type="GO" id="GO:0071949">
    <property type="term" value="F:FAD binding"/>
    <property type="evidence" value="ECO:0007669"/>
    <property type="project" value="TreeGrafter"/>
</dbReference>
<dbReference type="PANTHER" id="PTHR11455">
    <property type="entry name" value="CRYPTOCHROME"/>
    <property type="match status" value="1"/>
</dbReference>
<dbReference type="InterPro" id="IPR018394">
    <property type="entry name" value="DNA_photolyase_1_CS_C"/>
</dbReference>
<dbReference type="PROSITE" id="PS51645">
    <property type="entry name" value="PHR_CRY_ALPHA_BETA"/>
    <property type="match status" value="1"/>
</dbReference>
<keyword evidence="3 5" id="KW-0274">FAD</keyword>
<comment type="caution">
    <text evidence="9">The sequence shown here is derived from an EMBL/GenBank/DDBJ whole genome shotgun (WGS) entry which is preliminary data.</text>
</comment>
<evidence type="ECO:0000256" key="2">
    <source>
        <dbReference type="ARBA" id="ARBA00022630"/>
    </source>
</evidence>
<dbReference type="InterPro" id="IPR002081">
    <property type="entry name" value="Cryptochrome/DNA_photolyase_1"/>
</dbReference>
<keyword evidence="4 7" id="KW-0157">Chromophore</keyword>
<evidence type="ECO:0000259" key="8">
    <source>
        <dbReference type="PROSITE" id="PS51645"/>
    </source>
</evidence>
<dbReference type="SUPFAM" id="SSF48173">
    <property type="entry name" value="Cryptochrome/photolyase FAD-binding domain"/>
    <property type="match status" value="1"/>
</dbReference>
<dbReference type="SUPFAM" id="SSF52425">
    <property type="entry name" value="Cryptochrome/photolyase, N-terminal domain"/>
    <property type="match status" value="1"/>
</dbReference>
<dbReference type="InterPro" id="IPR006050">
    <property type="entry name" value="DNA_photolyase_N"/>
</dbReference>
<dbReference type="InterPro" id="IPR005101">
    <property type="entry name" value="Cryptochr/Photolyase_FAD-bd"/>
</dbReference>
<dbReference type="GO" id="GO:0006139">
    <property type="term" value="P:nucleobase-containing compound metabolic process"/>
    <property type="evidence" value="ECO:0007669"/>
    <property type="project" value="UniProtKB-ARBA"/>
</dbReference>
<comment type="cofactor">
    <cofactor evidence="5">
        <name>FAD</name>
        <dbReference type="ChEBI" id="CHEBI:57692"/>
    </cofactor>
    <text evidence="5">Binds 1 FAD per subunit.</text>
</comment>
<evidence type="ECO:0000256" key="4">
    <source>
        <dbReference type="ARBA" id="ARBA00022991"/>
    </source>
</evidence>
<feature type="binding site" evidence="5">
    <location>
        <begin position="353"/>
        <end position="355"/>
    </location>
    <ligand>
        <name>FAD</name>
        <dbReference type="ChEBI" id="CHEBI:57692"/>
    </ligand>
</feature>
<evidence type="ECO:0000256" key="7">
    <source>
        <dbReference type="RuleBase" id="RU004182"/>
    </source>
</evidence>
<dbReference type="InterPro" id="IPR014729">
    <property type="entry name" value="Rossmann-like_a/b/a_fold"/>
</dbReference>
<evidence type="ECO:0000256" key="3">
    <source>
        <dbReference type="ARBA" id="ARBA00022827"/>
    </source>
</evidence>
<reference evidence="9" key="1">
    <citation type="journal article" date="2020" name="mSystems">
        <title>Genome- and Community-Level Interaction Insights into Carbon Utilization and Element Cycling Functions of Hydrothermarchaeota in Hydrothermal Sediment.</title>
        <authorList>
            <person name="Zhou Z."/>
            <person name="Liu Y."/>
            <person name="Xu W."/>
            <person name="Pan J."/>
            <person name="Luo Z.H."/>
            <person name="Li M."/>
        </authorList>
    </citation>
    <scope>NUCLEOTIDE SEQUENCE [LARGE SCALE GENOMIC DNA]</scope>
    <source>
        <strain evidence="9">SpSt-106</strain>
    </source>
</reference>
<organism evidence="9">
    <name type="scientific">Thermodesulfobacterium geofontis</name>
    <dbReference type="NCBI Taxonomy" id="1295609"/>
    <lineage>
        <taxon>Bacteria</taxon>
        <taxon>Pseudomonadati</taxon>
        <taxon>Thermodesulfobacteriota</taxon>
        <taxon>Thermodesulfobacteria</taxon>
        <taxon>Thermodesulfobacteriales</taxon>
        <taxon>Thermodesulfobacteriaceae</taxon>
        <taxon>Thermodesulfobacterium</taxon>
    </lineage>
</organism>
<dbReference type="AlphaFoldDB" id="A0A7V5XFT0"/>
<keyword evidence="9" id="KW-0456">Lyase</keyword>
<protein>
    <submittedName>
        <fullName evidence="9">Deoxyribodipyrimidine photo-lyase</fullName>
    </submittedName>
</protein>
<dbReference type="Gene3D" id="1.10.579.10">
    <property type="entry name" value="DNA Cyclobutane Dipyrimidine Photolyase, subunit A, domain 3"/>
    <property type="match status" value="1"/>
</dbReference>
<evidence type="ECO:0000256" key="6">
    <source>
        <dbReference type="PIRSR" id="PIRSR602081-2"/>
    </source>
</evidence>
<comment type="cofactor">
    <cofactor evidence="1">
        <name>(6R)-5,10-methylene-5,6,7,8-tetrahydrofolate</name>
        <dbReference type="ChEBI" id="CHEBI:15636"/>
    </cofactor>
</comment>
<proteinExistence type="inferred from homology"/>
<dbReference type="Pfam" id="PF00875">
    <property type="entry name" value="DNA_photolyase"/>
    <property type="match status" value="1"/>
</dbReference>
<feature type="domain" description="Photolyase/cryptochrome alpha/beta" evidence="8">
    <location>
        <begin position="5"/>
        <end position="134"/>
    </location>
</feature>
<accession>A0A7V5XFT0</accession>
<feature type="site" description="Electron transfer via tryptophanyl radical" evidence="6">
    <location>
        <position position="363"/>
    </location>
</feature>
<keyword evidence="2 5" id="KW-0285">Flavoprotein</keyword>
<dbReference type="InterPro" id="IPR036134">
    <property type="entry name" value="Crypto/Photolyase_FAD-like_sf"/>
</dbReference>
<feature type="site" description="Electron transfer via tryptophanyl radical" evidence="6">
    <location>
        <position position="287"/>
    </location>
</feature>
<dbReference type="Pfam" id="PF03441">
    <property type="entry name" value="FAD_binding_7"/>
    <property type="match status" value="1"/>
</dbReference>
<dbReference type="PANTHER" id="PTHR11455:SF9">
    <property type="entry name" value="CRYPTOCHROME CIRCADIAN CLOCK 5 ISOFORM X1"/>
    <property type="match status" value="1"/>
</dbReference>
<dbReference type="InterPro" id="IPR036155">
    <property type="entry name" value="Crypto/Photolyase_N_sf"/>
</dbReference>
<feature type="binding site" evidence="5">
    <location>
        <begin position="222"/>
        <end position="226"/>
    </location>
    <ligand>
        <name>FAD</name>
        <dbReference type="ChEBI" id="CHEBI:57692"/>
    </ligand>
</feature>
<dbReference type="GO" id="GO:0009416">
    <property type="term" value="P:response to light stimulus"/>
    <property type="evidence" value="ECO:0007669"/>
    <property type="project" value="TreeGrafter"/>
</dbReference>